<dbReference type="PANTHER" id="PTHR30287">
    <property type="entry name" value="MEMBRANE COMPONENT OF PREDICTED ABC SUPERFAMILY METABOLITE UPTAKE TRANSPORTER"/>
    <property type="match status" value="1"/>
</dbReference>
<evidence type="ECO:0000256" key="1">
    <source>
        <dbReference type="ARBA" id="ARBA00004651"/>
    </source>
</evidence>
<sequence length="817" mass="85170">MSTATLERTPQRAPNGGLPARSAVVRWAWRLLRREWRQQVLLVTLVAFTVAAAVCGLAAAHAYPDSASSTFGTAQQRIRLEATGAQQLREQAGVADDKLGDVEIIGHRDVPVPGSVKPLDVRAQDPQGRFGSSMLALVNGQFPTTSSEIALTPSAAALFRTRVGAHVTLDGQRLRVVGLVENPQKLTDTFALAAAGSEVAARPATTLVVLAAASADDYAAYRQIDSGPKFVQQRSDFDEAPATTAVFALATVALLLVSLVAAAGFAVTAQRRLRQLGVLASLGATHRHLKLVLLAHGAMTGLAAAVVGALIGVLAWLPIAPRMESGAGHRIDSLALPWGLLPLLVLFAVLAPTLAAWWPARSVARIPVAQALSARPPRPAPARQSLWATLVLLAAGIGALIAAHQTNGMLISLGIVAVVLGLLLLSPLLIRLMAATASRLPFTTRLALRDLGRHQARAGAALAAITLAIGIPVALSVLAAANVDSARQGNLAANQLLIRIGSDSPVVPRISEQEFEQVQGAIEQYASQLGATPTPLTKAYASQAPQTRGGNVDDEGGQPVIEIGRKTSADTWRSSALYVATPEAARQFGFDLKATQTGTDVLTPSTGELELLGAPQRDLIARTQPIPGSSYSSVPDAFLTSDAVRRHGWQTVTVGWFVQAPKDLTASQLTAARELAVAHGLVTETRDPQDGLATLRWASIAGGTVLALGVLAMTVGTIRGEATDDLGTLTATGATKTIRRNLTGATAGCLALAGVILGTIGAYSILLAAYADDLDTLARVPYLPLAPALLALPLLAAGTAWLTAGREPVSVTRHRLE</sequence>
<comment type="caution">
    <text evidence="8">The sequence shown here is derived from an EMBL/GenBank/DDBJ whole genome shotgun (WGS) entry which is preliminary data.</text>
</comment>
<feature type="transmembrane region" description="Helical" evidence="6">
    <location>
        <begin position="745"/>
        <end position="770"/>
    </location>
</feature>
<gene>
    <name evidence="8" type="ORF">G6045_35840</name>
</gene>
<feature type="transmembrane region" description="Helical" evidence="6">
    <location>
        <begin position="339"/>
        <end position="358"/>
    </location>
</feature>
<dbReference type="AlphaFoldDB" id="A0A6G4XWC5"/>
<keyword evidence="3 6" id="KW-0812">Transmembrane</keyword>
<name>A0A6G4XWC5_9ACTN</name>
<evidence type="ECO:0000259" key="7">
    <source>
        <dbReference type="Pfam" id="PF02687"/>
    </source>
</evidence>
<feature type="domain" description="ABC3 transporter permease C-terminal" evidence="7">
    <location>
        <begin position="248"/>
        <end position="367"/>
    </location>
</feature>
<evidence type="ECO:0000313" key="9">
    <source>
        <dbReference type="Proteomes" id="UP000481109"/>
    </source>
</evidence>
<feature type="transmembrane region" description="Helical" evidence="6">
    <location>
        <begin position="291"/>
        <end position="319"/>
    </location>
</feature>
<feature type="transmembrane region" description="Helical" evidence="6">
    <location>
        <begin position="40"/>
        <end position="63"/>
    </location>
</feature>
<comment type="subcellular location">
    <subcellularLocation>
        <location evidence="1">Cell membrane</location>
        <topology evidence="1">Multi-pass membrane protein</topology>
    </subcellularLocation>
</comment>
<organism evidence="8 9">
    <name type="scientific">Streptomyces mesophilus</name>
    <dbReference type="NCBI Taxonomy" id="1775132"/>
    <lineage>
        <taxon>Bacteria</taxon>
        <taxon>Bacillati</taxon>
        <taxon>Actinomycetota</taxon>
        <taxon>Actinomycetes</taxon>
        <taxon>Kitasatosporales</taxon>
        <taxon>Streptomycetaceae</taxon>
        <taxon>Streptomyces</taxon>
    </lineage>
</organism>
<dbReference type="RefSeq" id="WP_165336401.1">
    <property type="nucleotide sequence ID" value="NZ_JAAKZW010000269.1"/>
</dbReference>
<feature type="transmembrane region" description="Helical" evidence="6">
    <location>
        <begin position="782"/>
        <end position="804"/>
    </location>
</feature>
<evidence type="ECO:0000256" key="6">
    <source>
        <dbReference type="SAM" id="Phobius"/>
    </source>
</evidence>
<evidence type="ECO:0000313" key="8">
    <source>
        <dbReference type="EMBL" id="NGO80994.1"/>
    </source>
</evidence>
<feature type="transmembrane region" description="Helical" evidence="6">
    <location>
        <begin position="409"/>
        <end position="430"/>
    </location>
</feature>
<feature type="transmembrane region" description="Helical" evidence="6">
    <location>
        <begin position="458"/>
        <end position="481"/>
    </location>
</feature>
<dbReference type="EMBL" id="JAAKZW010000269">
    <property type="protein sequence ID" value="NGO80994.1"/>
    <property type="molecule type" value="Genomic_DNA"/>
</dbReference>
<evidence type="ECO:0000256" key="3">
    <source>
        <dbReference type="ARBA" id="ARBA00022692"/>
    </source>
</evidence>
<feature type="transmembrane region" description="Helical" evidence="6">
    <location>
        <begin position="697"/>
        <end position="718"/>
    </location>
</feature>
<dbReference type="InterPro" id="IPR038766">
    <property type="entry name" value="Membrane_comp_ABC_pdt"/>
</dbReference>
<evidence type="ECO:0000256" key="4">
    <source>
        <dbReference type="ARBA" id="ARBA00022989"/>
    </source>
</evidence>
<keyword evidence="9" id="KW-1185">Reference proteome</keyword>
<keyword evidence="2" id="KW-1003">Cell membrane</keyword>
<reference evidence="8 9" key="1">
    <citation type="submission" date="2020-02" db="EMBL/GenBank/DDBJ databases">
        <title>Whole-genome analyses of novel actinobacteria.</title>
        <authorList>
            <person name="Sahin N."/>
            <person name="Tokatli A."/>
        </authorList>
    </citation>
    <scope>NUCLEOTIDE SEQUENCE [LARGE SCALE GENOMIC DNA]</scope>
    <source>
        <strain evidence="8 9">YC504</strain>
    </source>
</reference>
<dbReference type="GO" id="GO:0005886">
    <property type="term" value="C:plasma membrane"/>
    <property type="evidence" value="ECO:0007669"/>
    <property type="project" value="UniProtKB-SubCell"/>
</dbReference>
<dbReference type="Proteomes" id="UP000481109">
    <property type="component" value="Unassembled WGS sequence"/>
</dbReference>
<evidence type="ECO:0000256" key="2">
    <source>
        <dbReference type="ARBA" id="ARBA00022475"/>
    </source>
</evidence>
<dbReference type="InterPro" id="IPR003838">
    <property type="entry name" value="ABC3_permease_C"/>
</dbReference>
<feature type="transmembrane region" description="Helical" evidence="6">
    <location>
        <begin position="385"/>
        <end position="403"/>
    </location>
</feature>
<dbReference type="PANTHER" id="PTHR30287:SF1">
    <property type="entry name" value="INNER MEMBRANE PROTEIN"/>
    <property type="match status" value="1"/>
</dbReference>
<keyword evidence="5 6" id="KW-0472">Membrane</keyword>
<protein>
    <submittedName>
        <fullName evidence="8">FtsX-like permease family protein</fullName>
    </submittedName>
</protein>
<evidence type="ECO:0000256" key="5">
    <source>
        <dbReference type="ARBA" id="ARBA00023136"/>
    </source>
</evidence>
<keyword evidence="4 6" id="KW-1133">Transmembrane helix</keyword>
<dbReference type="Pfam" id="PF02687">
    <property type="entry name" value="FtsX"/>
    <property type="match status" value="1"/>
</dbReference>
<proteinExistence type="predicted"/>
<feature type="transmembrane region" description="Helical" evidence="6">
    <location>
        <begin position="245"/>
        <end position="270"/>
    </location>
</feature>
<accession>A0A6G4XWC5</accession>